<evidence type="ECO:0000256" key="1">
    <source>
        <dbReference type="SAM" id="Phobius"/>
    </source>
</evidence>
<reference evidence="2 3" key="1">
    <citation type="submission" date="2018-08" db="EMBL/GenBank/DDBJ databases">
        <title>Fibrisoma montanum sp. nov., isolated from Danxia mountain soil.</title>
        <authorList>
            <person name="Huang Y."/>
        </authorList>
    </citation>
    <scope>NUCLEOTIDE SEQUENCE [LARGE SCALE GENOMIC DNA]</scope>
    <source>
        <strain evidence="2 3">HYT19</strain>
    </source>
</reference>
<organism evidence="2 3">
    <name type="scientific">Fibrisoma montanum</name>
    <dbReference type="NCBI Taxonomy" id="2305895"/>
    <lineage>
        <taxon>Bacteria</taxon>
        <taxon>Pseudomonadati</taxon>
        <taxon>Bacteroidota</taxon>
        <taxon>Cytophagia</taxon>
        <taxon>Cytophagales</taxon>
        <taxon>Spirosomataceae</taxon>
        <taxon>Fibrisoma</taxon>
    </lineage>
</organism>
<proteinExistence type="predicted"/>
<feature type="transmembrane region" description="Helical" evidence="1">
    <location>
        <begin position="6"/>
        <end position="27"/>
    </location>
</feature>
<keyword evidence="1" id="KW-0812">Transmembrane</keyword>
<dbReference type="RefSeq" id="WP_119666968.1">
    <property type="nucleotide sequence ID" value="NZ_QXED01000002.1"/>
</dbReference>
<accession>A0A418ME47</accession>
<keyword evidence="3" id="KW-1185">Reference proteome</keyword>
<evidence type="ECO:0000313" key="3">
    <source>
        <dbReference type="Proteomes" id="UP000283523"/>
    </source>
</evidence>
<dbReference type="OrthoDB" id="952405at2"/>
<gene>
    <name evidence="2" type="ORF">DYU11_07115</name>
</gene>
<protein>
    <submittedName>
        <fullName evidence="2">Uncharacterized protein</fullName>
    </submittedName>
</protein>
<dbReference type="Proteomes" id="UP000283523">
    <property type="component" value="Unassembled WGS sequence"/>
</dbReference>
<dbReference type="EMBL" id="QXED01000002">
    <property type="protein sequence ID" value="RIV25082.1"/>
    <property type="molecule type" value="Genomic_DNA"/>
</dbReference>
<dbReference type="PROSITE" id="PS51257">
    <property type="entry name" value="PROKAR_LIPOPROTEIN"/>
    <property type="match status" value="1"/>
</dbReference>
<keyword evidence="1" id="KW-0472">Membrane</keyword>
<sequence length="154" mass="16742">MKRALFQWFNVLMACVVLLSSTGFGLIEHTCQMRGKKRMMVTVVSQHKQKGCAAEHATTTARQTGDNLPALDRAACCDEDQQYENVDVSSSLSQLVAKVVKTVTEAVATGVVTMLAWLVDWIFDRESSTPVASASSPPILSGRDILALVQSLLI</sequence>
<evidence type="ECO:0000313" key="2">
    <source>
        <dbReference type="EMBL" id="RIV25082.1"/>
    </source>
</evidence>
<name>A0A418ME47_9BACT</name>
<keyword evidence="1" id="KW-1133">Transmembrane helix</keyword>
<comment type="caution">
    <text evidence="2">The sequence shown here is derived from an EMBL/GenBank/DDBJ whole genome shotgun (WGS) entry which is preliminary data.</text>
</comment>
<dbReference type="AlphaFoldDB" id="A0A418ME47"/>